<evidence type="ECO:0000313" key="3">
    <source>
        <dbReference type="EMBL" id="KRY89657.1"/>
    </source>
</evidence>
<reference evidence="3 4" key="1">
    <citation type="submission" date="2015-01" db="EMBL/GenBank/DDBJ databases">
        <title>Evolution of Trichinella species and genotypes.</title>
        <authorList>
            <person name="Korhonen P.K."/>
            <person name="Edoardo P."/>
            <person name="Giuseppe L.R."/>
            <person name="Gasser R.B."/>
        </authorList>
    </citation>
    <scope>NUCLEOTIDE SEQUENCE [LARGE SCALE GENOMIC DNA]</scope>
    <source>
        <strain evidence="3">ISS470</strain>
    </source>
</reference>
<organism evidence="3 4">
    <name type="scientific">Trichinella pseudospiralis</name>
    <name type="common">Parasitic roundworm</name>
    <dbReference type="NCBI Taxonomy" id="6337"/>
    <lineage>
        <taxon>Eukaryota</taxon>
        <taxon>Metazoa</taxon>
        <taxon>Ecdysozoa</taxon>
        <taxon>Nematoda</taxon>
        <taxon>Enoplea</taxon>
        <taxon>Dorylaimia</taxon>
        <taxon>Trichinellida</taxon>
        <taxon>Trichinellidae</taxon>
        <taxon>Trichinella</taxon>
    </lineage>
</organism>
<dbReference type="Proteomes" id="UP000054995">
    <property type="component" value="Unassembled WGS sequence"/>
</dbReference>
<dbReference type="EMBL" id="JYDT01000029">
    <property type="protein sequence ID" value="KRY89657.1"/>
    <property type="molecule type" value="Genomic_DNA"/>
</dbReference>
<keyword evidence="2" id="KW-1133">Transmembrane helix</keyword>
<evidence type="ECO:0000256" key="2">
    <source>
        <dbReference type="SAM" id="Phobius"/>
    </source>
</evidence>
<keyword evidence="4" id="KW-1185">Reference proteome</keyword>
<proteinExistence type="predicted"/>
<feature type="region of interest" description="Disordered" evidence="1">
    <location>
        <begin position="1"/>
        <end position="21"/>
    </location>
</feature>
<gene>
    <name evidence="3" type="ORF">T4D_15510</name>
</gene>
<name>A0A0V1FUJ8_TRIPS</name>
<dbReference type="AlphaFoldDB" id="A0A0V1FUJ8"/>
<sequence length="204" mass="22787">MNKTEGGRNVLRDGQASNSNQSQDVSFCQSIIVRHFWLTLNTIEGLVSQVSVRRLSSSLSLRAPANGETEKGGYISLKFACTSANSLHFPTPVSTANASQRPGRWLIRTDSQSWRGRRPTPAVCYLLRRPVLPPLLRPFAAFFPRSYRPRQPSLVDNSMSIERRRKASPIIGQRCGQRRPPLGWMLLVLVIFSFSPAIPQGAQL</sequence>
<comment type="caution">
    <text evidence="3">The sequence shown here is derived from an EMBL/GenBank/DDBJ whole genome shotgun (WGS) entry which is preliminary data.</text>
</comment>
<protein>
    <submittedName>
        <fullName evidence="3">Uncharacterized protein</fullName>
    </submittedName>
</protein>
<keyword evidence="2" id="KW-0472">Membrane</keyword>
<dbReference type="OrthoDB" id="10612382at2759"/>
<feature type="transmembrane region" description="Helical" evidence="2">
    <location>
        <begin position="182"/>
        <end position="202"/>
    </location>
</feature>
<evidence type="ECO:0000313" key="4">
    <source>
        <dbReference type="Proteomes" id="UP000054995"/>
    </source>
</evidence>
<keyword evidence="2" id="KW-0812">Transmembrane</keyword>
<evidence type="ECO:0000256" key="1">
    <source>
        <dbReference type="SAM" id="MobiDB-lite"/>
    </source>
</evidence>
<accession>A0A0V1FUJ8</accession>